<name>T1JEI4_STRMM</name>
<accession>T1JEI4</accession>
<feature type="region of interest" description="Disordered" evidence="1">
    <location>
        <begin position="80"/>
        <end position="108"/>
    </location>
</feature>
<feature type="region of interest" description="Disordered" evidence="1">
    <location>
        <begin position="148"/>
        <end position="170"/>
    </location>
</feature>
<proteinExistence type="predicted"/>
<keyword evidence="3" id="KW-1185">Reference proteome</keyword>
<evidence type="ECO:0000313" key="3">
    <source>
        <dbReference type="Proteomes" id="UP000014500"/>
    </source>
</evidence>
<feature type="compositionally biased region" description="Low complexity" evidence="1">
    <location>
        <begin position="84"/>
        <end position="94"/>
    </location>
</feature>
<dbReference type="AlphaFoldDB" id="T1JEI4"/>
<reference evidence="3" key="1">
    <citation type="submission" date="2011-05" db="EMBL/GenBank/DDBJ databases">
        <authorList>
            <person name="Richards S.R."/>
            <person name="Qu J."/>
            <person name="Jiang H."/>
            <person name="Jhangiani S.N."/>
            <person name="Agravi P."/>
            <person name="Goodspeed R."/>
            <person name="Gross S."/>
            <person name="Mandapat C."/>
            <person name="Jackson L."/>
            <person name="Mathew T."/>
            <person name="Pu L."/>
            <person name="Thornton R."/>
            <person name="Saada N."/>
            <person name="Wilczek-Boney K.B."/>
            <person name="Lee S."/>
            <person name="Kovar C."/>
            <person name="Wu Y."/>
            <person name="Scherer S.E."/>
            <person name="Worley K.C."/>
            <person name="Muzny D.M."/>
            <person name="Gibbs R."/>
        </authorList>
    </citation>
    <scope>NUCLEOTIDE SEQUENCE</scope>
    <source>
        <strain evidence="3">Brora</strain>
    </source>
</reference>
<protein>
    <submittedName>
        <fullName evidence="2">Uncharacterized protein</fullName>
    </submittedName>
</protein>
<dbReference type="HOGENOM" id="CLU_1572632_0_0_1"/>
<dbReference type="Proteomes" id="UP000014500">
    <property type="component" value="Unassembled WGS sequence"/>
</dbReference>
<dbReference type="EnsemblMetazoa" id="SMAR012230-RA">
    <property type="protein sequence ID" value="SMAR012230-PA"/>
    <property type="gene ID" value="SMAR012230"/>
</dbReference>
<reference evidence="2" key="2">
    <citation type="submission" date="2015-02" db="UniProtKB">
        <authorList>
            <consortium name="EnsemblMetazoa"/>
        </authorList>
    </citation>
    <scope>IDENTIFICATION</scope>
</reference>
<dbReference type="EMBL" id="JH432122">
    <property type="status" value="NOT_ANNOTATED_CDS"/>
    <property type="molecule type" value="Genomic_DNA"/>
</dbReference>
<sequence length="170" mass="18772">MKGQDSVRTDSCDSTMTTDTVIEGADDQMPTISEYKAKRKAHLLRSESVAGPSGCLSGIYGSLDRRAKLKMMHQQMSMDETRCSFASTSTTSASPDGPRVVPKSAVDRRKRYLSRKQTCSAPDSLEDSTPFTDRLAVTYYLDSMYTNGRHSWQGTVDDRHMLSVSPEPSG</sequence>
<evidence type="ECO:0000313" key="2">
    <source>
        <dbReference type="EnsemblMetazoa" id="SMAR012230-PA"/>
    </source>
</evidence>
<evidence type="ECO:0000256" key="1">
    <source>
        <dbReference type="SAM" id="MobiDB-lite"/>
    </source>
</evidence>
<organism evidence="2 3">
    <name type="scientific">Strigamia maritima</name>
    <name type="common">European centipede</name>
    <name type="synonym">Geophilus maritimus</name>
    <dbReference type="NCBI Taxonomy" id="126957"/>
    <lineage>
        <taxon>Eukaryota</taxon>
        <taxon>Metazoa</taxon>
        <taxon>Ecdysozoa</taxon>
        <taxon>Arthropoda</taxon>
        <taxon>Myriapoda</taxon>
        <taxon>Chilopoda</taxon>
        <taxon>Pleurostigmophora</taxon>
        <taxon>Geophilomorpha</taxon>
        <taxon>Linotaeniidae</taxon>
        <taxon>Strigamia</taxon>
    </lineage>
</organism>